<evidence type="ECO:0000313" key="2">
    <source>
        <dbReference type="EMBL" id="GBM93903.1"/>
    </source>
</evidence>
<evidence type="ECO:0000256" key="1">
    <source>
        <dbReference type="SAM" id="MobiDB-lite"/>
    </source>
</evidence>
<sequence length="101" mass="11258">MLLLLPVALPHKRFELLPPDTVARGERVAVNPRLPITASPPSRLARALAHVRKGRSVGGEARPETPSRREHGRLESKDAGVRGEDDFSSFSVWRVSFRKKL</sequence>
<name>A0A4Y2JU62_ARAVE</name>
<feature type="compositionally biased region" description="Basic and acidic residues" evidence="1">
    <location>
        <begin position="61"/>
        <end position="84"/>
    </location>
</feature>
<dbReference type="EMBL" id="BGPR01003915">
    <property type="protein sequence ID" value="GBM93903.1"/>
    <property type="molecule type" value="Genomic_DNA"/>
</dbReference>
<gene>
    <name evidence="2" type="ORF">AVEN_104213_1</name>
</gene>
<reference evidence="2 3" key="1">
    <citation type="journal article" date="2019" name="Sci. Rep.">
        <title>Orb-weaving spider Araneus ventricosus genome elucidates the spidroin gene catalogue.</title>
        <authorList>
            <person name="Kono N."/>
            <person name="Nakamura H."/>
            <person name="Ohtoshi R."/>
            <person name="Moran D.A.P."/>
            <person name="Shinohara A."/>
            <person name="Yoshida Y."/>
            <person name="Fujiwara M."/>
            <person name="Mori M."/>
            <person name="Tomita M."/>
            <person name="Arakawa K."/>
        </authorList>
    </citation>
    <scope>NUCLEOTIDE SEQUENCE [LARGE SCALE GENOMIC DNA]</scope>
</reference>
<dbReference type="Proteomes" id="UP000499080">
    <property type="component" value="Unassembled WGS sequence"/>
</dbReference>
<keyword evidence="3" id="KW-1185">Reference proteome</keyword>
<organism evidence="2 3">
    <name type="scientific">Araneus ventricosus</name>
    <name type="common">Orbweaver spider</name>
    <name type="synonym">Epeira ventricosa</name>
    <dbReference type="NCBI Taxonomy" id="182803"/>
    <lineage>
        <taxon>Eukaryota</taxon>
        <taxon>Metazoa</taxon>
        <taxon>Ecdysozoa</taxon>
        <taxon>Arthropoda</taxon>
        <taxon>Chelicerata</taxon>
        <taxon>Arachnida</taxon>
        <taxon>Araneae</taxon>
        <taxon>Araneomorphae</taxon>
        <taxon>Entelegynae</taxon>
        <taxon>Araneoidea</taxon>
        <taxon>Araneidae</taxon>
        <taxon>Araneus</taxon>
    </lineage>
</organism>
<evidence type="ECO:0000313" key="3">
    <source>
        <dbReference type="Proteomes" id="UP000499080"/>
    </source>
</evidence>
<dbReference type="AlphaFoldDB" id="A0A4Y2JU62"/>
<protein>
    <submittedName>
        <fullName evidence="2">Uncharacterized protein</fullName>
    </submittedName>
</protein>
<accession>A0A4Y2JU62</accession>
<proteinExistence type="predicted"/>
<feature type="region of interest" description="Disordered" evidence="1">
    <location>
        <begin position="50"/>
        <end position="84"/>
    </location>
</feature>
<comment type="caution">
    <text evidence="2">The sequence shown here is derived from an EMBL/GenBank/DDBJ whole genome shotgun (WGS) entry which is preliminary data.</text>
</comment>